<organism evidence="5 6">
    <name type="scientific">Ananas comosus</name>
    <name type="common">Pineapple</name>
    <name type="synonym">Ananas ananas</name>
    <dbReference type="NCBI Taxonomy" id="4615"/>
    <lineage>
        <taxon>Eukaryota</taxon>
        <taxon>Viridiplantae</taxon>
        <taxon>Streptophyta</taxon>
        <taxon>Embryophyta</taxon>
        <taxon>Tracheophyta</taxon>
        <taxon>Spermatophyta</taxon>
        <taxon>Magnoliopsida</taxon>
        <taxon>Liliopsida</taxon>
        <taxon>Poales</taxon>
        <taxon>Bromeliaceae</taxon>
        <taxon>Bromelioideae</taxon>
        <taxon>Ananas</taxon>
    </lineage>
</organism>
<evidence type="ECO:0008006" key="7">
    <source>
        <dbReference type="Google" id="ProtNLM"/>
    </source>
</evidence>
<comment type="similarity">
    <text evidence="2">Belongs to the NPR1-interactor family.</text>
</comment>
<comment type="caution">
    <text evidence="5">The sequence shown here is derived from an EMBL/GenBank/DDBJ whole genome shotgun (WGS) entry which is preliminary data.</text>
</comment>
<accession>A0A199UHQ7</accession>
<evidence type="ECO:0000313" key="5">
    <source>
        <dbReference type="EMBL" id="OAY64105.1"/>
    </source>
</evidence>
<gene>
    <name evidence="5" type="ORF">ACMD2_26700</name>
</gene>
<sequence length="120" mass="12484">MESAKRKRGEDGAVSGRREVTDAEVEEFYAILGRIRDASRRLSTAPSPDAVRSGAVGGGARWSPAFAWEDFAVRDDATSPLKITAAAAAAAAASGAGESAEPRRIDLNADPEPEVGTPSQ</sequence>
<evidence type="ECO:0000313" key="6">
    <source>
        <dbReference type="Proteomes" id="UP000092600"/>
    </source>
</evidence>
<dbReference type="GO" id="GO:0010112">
    <property type="term" value="P:regulation of systemic acquired resistance"/>
    <property type="evidence" value="ECO:0007669"/>
    <property type="project" value="InterPro"/>
</dbReference>
<dbReference type="InterPro" id="IPR031425">
    <property type="entry name" value="NPR1/NH1-interacting"/>
</dbReference>
<dbReference type="GO" id="GO:0005634">
    <property type="term" value="C:nucleus"/>
    <property type="evidence" value="ECO:0007669"/>
    <property type="project" value="UniProtKB-SubCell"/>
</dbReference>
<dbReference type="PANTHER" id="PTHR33669">
    <property type="entry name" value="PROTEIN NEGATIVE REGULATOR OF RESISTANCE"/>
    <property type="match status" value="1"/>
</dbReference>
<evidence type="ECO:0000256" key="1">
    <source>
        <dbReference type="ARBA" id="ARBA00004123"/>
    </source>
</evidence>
<evidence type="ECO:0000256" key="2">
    <source>
        <dbReference type="ARBA" id="ARBA00009937"/>
    </source>
</evidence>
<keyword evidence="3" id="KW-0539">Nucleus</keyword>
<dbReference type="AlphaFoldDB" id="A0A199UHQ7"/>
<reference evidence="5 6" key="1">
    <citation type="journal article" date="2016" name="DNA Res.">
        <title>The draft genome of MD-2 pineapple using hybrid error correction of long reads.</title>
        <authorList>
            <person name="Redwan R.M."/>
            <person name="Saidin A."/>
            <person name="Kumar S.V."/>
        </authorList>
    </citation>
    <scope>NUCLEOTIDE SEQUENCE [LARGE SCALE GENOMIC DNA]</scope>
    <source>
        <strain evidence="6">cv. MD2</strain>
        <tissue evidence="5">Leaf</tissue>
    </source>
</reference>
<evidence type="ECO:0000256" key="3">
    <source>
        <dbReference type="ARBA" id="ARBA00023242"/>
    </source>
</evidence>
<dbReference type="Proteomes" id="UP000092600">
    <property type="component" value="Unassembled WGS sequence"/>
</dbReference>
<comment type="subcellular location">
    <subcellularLocation>
        <location evidence="1">Nucleus</location>
    </subcellularLocation>
</comment>
<evidence type="ECO:0000256" key="4">
    <source>
        <dbReference type="SAM" id="MobiDB-lite"/>
    </source>
</evidence>
<protein>
    <recommendedName>
        <fullName evidence="7">Protein NEGATIVE REGULATOR OF RESISTANCE</fullName>
    </recommendedName>
</protein>
<proteinExistence type="inferred from homology"/>
<dbReference type="PANTHER" id="PTHR33669:SF12">
    <property type="entry name" value="PROTEIN NEGATIVE REGULATOR OF RESISTANCE"/>
    <property type="match status" value="1"/>
</dbReference>
<name>A0A199UHQ7_ANACO</name>
<dbReference type="EMBL" id="LSRQ01008279">
    <property type="protein sequence ID" value="OAY64105.1"/>
    <property type="molecule type" value="Genomic_DNA"/>
</dbReference>
<feature type="region of interest" description="Disordered" evidence="4">
    <location>
        <begin position="91"/>
        <end position="120"/>
    </location>
</feature>
<dbReference type="Pfam" id="PF15699">
    <property type="entry name" value="NPR1_interact"/>
    <property type="match status" value="1"/>
</dbReference>